<accession>A0A1I6RL91</accession>
<dbReference type="EMBL" id="FOZP01000006">
    <property type="protein sequence ID" value="SFS65501.1"/>
    <property type="molecule type" value="Genomic_DNA"/>
</dbReference>
<dbReference type="OrthoDB" id="979271at2"/>
<keyword evidence="1" id="KW-0812">Transmembrane</keyword>
<proteinExistence type="predicted"/>
<feature type="transmembrane region" description="Helical" evidence="1">
    <location>
        <begin position="87"/>
        <end position="107"/>
    </location>
</feature>
<dbReference type="Gene3D" id="1.25.40.10">
    <property type="entry name" value="Tetratricopeptide repeat domain"/>
    <property type="match status" value="1"/>
</dbReference>
<dbReference type="AlphaFoldDB" id="A0A1I6RL91"/>
<evidence type="ECO:0008006" key="4">
    <source>
        <dbReference type="Google" id="ProtNLM"/>
    </source>
</evidence>
<keyword evidence="3" id="KW-1185">Reference proteome</keyword>
<evidence type="ECO:0000313" key="2">
    <source>
        <dbReference type="EMBL" id="SFS65501.1"/>
    </source>
</evidence>
<dbReference type="InterPro" id="IPR011990">
    <property type="entry name" value="TPR-like_helical_dom_sf"/>
</dbReference>
<evidence type="ECO:0000256" key="1">
    <source>
        <dbReference type="SAM" id="Phobius"/>
    </source>
</evidence>
<keyword evidence="1" id="KW-1133">Transmembrane helix</keyword>
<dbReference type="SUPFAM" id="SSF48452">
    <property type="entry name" value="TPR-like"/>
    <property type="match status" value="1"/>
</dbReference>
<name>A0A1I6RL91_9FLAO</name>
<keyword evidence="1" id="KW-0472">Membrane</keyword>
<dbReference type="Proteomes" id="UP000199312">
    <property type="component" value="Unassembled WGS sequence"/>
</dbReference>
<organism evidence="2 3">
    <name type="scientific">Lutibacter maritimus</name>
    <dbReference type="NCBI Taxonomy" id="593133"/>
    <lineage>
        <taxon>Bacteria</taxon>
        <taxon>Pseudomonadati</taxon>
        <taxon>Bacteroidota</taxon>
        <taxon>Flavobacteriia</taxon>
        <taxon>Flavobacteriales</taxon>
        <taxon>Flavobacteriaceae</taxon>
        <taxon>Lutibacter</taxon>
    </lineage>
</organism>
<protein>
    <recommendedName>
        <fullName evidence="4">Tetratricopeptide repeat-containing protein</fullName>
    </recommendedName>
</protein>
<dbReference type="RefSeq" id="WP_090227692.1">
    <property type="nucleotide sequence ID" value="NZ_FOZP01000006.1"/>
</dbReference>
<dbReference type="STRING" id="593133.SAMN04488006_2600"/>
<sequence>MDEAKYILFDKYLNNELTSVELKSFEDQLVSDADFKHEFEIYKALETSLAAKFENEQEEIELRKTLQSIGNQHIKAPKKETKVIPLFNYKNLLVAASIAVLIGLFIFNNGNPVYGDFANHNALEIVVRSENNQAVVAAEEAFNSKKYEEALQQLTILSDEYSEDVEIELYKGICNLELNNYTEANQIFTEISNGKSSFSTTATWYKALMYLKQEKMENCKKVLQTIPESAEEYTQAQKLLKKL</sequence>
<evidence type="ECO:0000313" key="3">
    <source>
        <dbReference type="Proteomes" id="UP000199312"/>
    </source>
</evidence>
<gene>
    <name evidence="2" type="ORF">SAMN04488006_2600</name>
</gene>
<reference evidence="3" key="1">
    <citation type="submission" date="2016-10" db="EMBL/GenBank/DDBJ databases">
        <authorList>
            <person name="Varghese N."/>
            <person name="Submissions S."/>
        </authorList>
    </citation>
    <scope>NUCLEOTIDE SEQUENCE [LARGE SCALE GENOMIC DNA]</scope>
    <source>
        <strain evidence="3">DSM 24450</strain>
    </source>
</reference>